<comment type="caution">
    <text evidence="1">The sequence shown here is derived from an EMBL/GenBank/DDBJ whole genome shotgun (WGS) entry which is preliminary data.</text>
</comment>
<dbReference type="EMBL" id="VNIQ01000007">
    <property type="protein sequence ID" value="TYQ01727.1"/>
    <property type="molecule type" value="Genomic_DNA"/>
</dbReference>
<reference evidence="1" key="1">
    <citation type="submission" date="2019-07" db="EMBL/GenBank/DDBJ databases">
        <title>Genomic Encyclopedia of Type Strains, Phase IV (KMG-IV): sequencing the most valuable type-strain genomes for metagenomic binning, comparative biology and taxonomic classification.</title>
        <authorList>
            <person name="Goeker M."/>
        </authorList>
    </citation>
    <scope>NUCLEOTIDE SEQUENCE</scope>
    <source>
        <strain evidence="1">DSM 44596</strain>
    </source>
</reference>
<sequence>MRVDDSARVAAIDRKKCERRSSAESRVPDRNAVRIGAAIDLGSARKVWCGAHPYELPASNNIADNFVNWVTNV</sequence>
<name>A0A652YKF2_NOCGL</name>
<evidence type="ECO:0000313" key="1">
    <source>
        <dbReference type="EMBL" id="TYQ01727.1"/>
    </source>
</evidence>
<protein>
    <submittedName>
        <fullName evidence="1">Uncharacterized protein</fullName>
    </submittedName>
</protein>
<proteinExistence type="predicted"/>
<gene>
    <name evidence="1" type="ORF">FNL38_107149</name>
</gene>
<accession>A0A652YKF2</accession>
<dbReference type="AlphaFoldDB" id="A0A652YKF2"/>
<organism evidence="1">
    <name type="scientific">Nocardia globerula</name>
    <dbReference type="NCBI Taxonomy" id="1818"/>
    <lineage>
        <taxon>Bacteria</taxon>
        <taxon>Bacillati</taxon>
        <taxon>Actinomycetota</taxon>
        <taxon>Actinomycetes</taxon>
        <taxon>Mycobacteriales</taxon>
        <taxon>Nocardiaceae</taxon>
        <taxon>Nocardia</taxon>
    </lineage>
</organism>